<dbReference type="InterPro" id="IPR014830">
    <property type="entry name" value="Glycolipid_transfer_prot_dom"/>
</dbReference>
<protein>
    <submittedName>
        <fullName evidence="2">Uncharacterized protein</fullName>
    </submittedName>
</protein>
<dbReference type="EMBL" id="CAKMRJ010002223">
    <property type="protein sequence ID" value="CAH1425677.1"/>
    <property type="molecule type" value="Genomic_DNA"/>
</dbReference>
<dbReference type="PANTHER" id="PTHR10219">
    <property type="entry name" value="GLYCOLIPID TRANSFER PROTEIN-RELATED"/>
    <property type="match status" value="1"/>
</dbReference>
<gene>
    <name evidence="2" type="ORF">LVIROSA_LOCUS12804</name>
</gene>
<reference evidence="2 3" key="1">
    <citation type="submission" date="2022-01" db="EMBL/GenBank/DDBJ databases">
        <authorList>
            <person name="Xiong W."/>
            <person name="Schranz E."/>
        </authorList>
    </citation>
    <scope>NUCLEOTIDE SEQUENCE [LARGE SCALE GENOMIC DNA]</scope>
</reference>
<keyword evidence="3" id="KW-1185">Reference proteome</keyword>
<evidence type="ECO:0000256" key="1">
    <source>
        <dbReference type="ARBA" id="ARBA00022448"/>
    </source>
</evidence>
<accession>A0AAU9MGR8</accession>
<dbReference type="GO" id="GO:1902387">
    <property type="term" value="F:ceramide 1-phosphate binding"/>
    <property type="evidence" value="ECO:0007669"/>
    <property type="project" value="TreeGrafter"/>
</dbReference>
<evidence type="ECO:0000313" key="2">
    <source>
        <dbReference type="EMBL" id="CAH1425677.1"/>
    </source>
</evidence>
<keyword evidence="1" id="KW-0813">Transport</keyword>
<dbReference type="AlphaFoldDB" id="A0AAU9MGR8"/>
<dbReference type="PANTHER" id="PTHR10219:SF25">
    <property type="entry name" value="PLECKSTRIN HOMOLOGY DOMAIN-CONTAINING FAMILY A MEMBER 8"/>
    <property type="match status" value="1"/>
</dbReference>
<dbReference type="GO" id="GO:1902388">
    <property type="term" value="F:ceramide 1-phosphate transfer activity"/>
    <property type="evidence" value="ECO:0007669"/>
    <property type="project" value="TreeGrafter"/>
</dbReference>
<comment type="caution">
    <text evidence="2">The sequence shown here is derived from an EMBL/GenBank/DDBJ whole genome shotgun (WGS) entry which is preliminary data.</text>
</comment>
<dbReference type="GO" id="GO:0016020">
    <property type="term" value="C:membrane"/>
    <property type="evidence" value="ECO:0007669"/>
    <property type="project" value="TreeGrafter"/>
</dbReference>
<name>A0AAU9MGR8_9ASTR</name>
<dbReference type="Proteomes" id="UP001157418">
    <property type="component" value="Unassembled WGS sequence"/>
</dbReference>
<organism evidence="2 3">
    <name type="scientific">Lactuca virosa</name>
    <dbReference type="NCBI Taxonomy" id="75947"/>
    <lineage>
        <taxon>Eukaryota</taxon>
        <taxon>Viridiplantae</taxon>
        <taxon>Streptophyta</taxon>
        <taxon>Embryophyta</taxon>
        <taxon>Tracheophyta</taxon>
        <taxon>Spermatophyta</taxon>
        <taxon>Magnoliopsida</taxon>
        <taxon>eudicotyledons</taxon>
        <taxon>Gunneridae</taxon>
        <taxon>Pentapetalae</taxon>
        <taxon>asterids</taxon>
        <taxon>campanulids</taxon>
        <taxon>Asterales</taxon>
        <taxon>Asteraceae</taxon>
        <taxon>Cichorioideae</taxon>
        <taxon>Cichorieae</taxon>
        <taxon>Lactucinae</taxon>
        <taxon>Lactuca</taxon>
    </lineage>
</organism>
<sequence>MKHVKSEEGEMLSKPFLEVYKHILLVIGKTMKHVKSEEGEMLSKRFLEVCKHILLVINNSGAAMALVKIDVGCNITVAIKLAPDRKKFMDVVGGKGDINCDIEIFCATFTPLLEENHKFLYAGYSVGLDDMKEK</sequence>
<evidence type="ECO:0000313" key="3">
    <source>
        <dbReference type="Proteomes" id="UP001157418"/>
    </source>
</evidence>
<dbReference type="GO" id="GO:0005829">
    <property type="term" value="C:cytosol"/>
    <property type="evidence" value="ECO:0007669"/>
    <property type="project" value="TreeGrafter"/>
</dbReference>
<proteinExistence type="predicted"/>